<sequence length="232" mass="25787">MFLRRRYNCQQKGLLGFTDLPTKEVAEMKAMFSGTGVPFRPSNKKKDMKVEYRLLHNIVSKALCAKSGSFDVVTSEKLEMMVAISAGLKVNWGHILFQTLVAMVHTPSRQSRGFAVQLSILLEKMVKSDLGESLKLHPLKVLNHKSVLTYMKKNQAVVPAGESNMASGDASSENKFTANSLQSLRNKPEKEAVEKKKLVKEKVVEKKKKKKKKELGGSAEETDGGWEPSCSS</sequence>
<keyword evidence="3" id="KW-1185">Reference proteome</keyword>
<proteinExistence type="predicted"/>
<dbReference type="EMBL" id="KV007531">
    <property type="protein sequence ID" value="KZV31313.1"/>
    <property type="molecule type" value="Genomic_DNA"/>
</dbReference>
<feature type="compositionally biased region" description="Basic and acidic residues" evidence="1">
    <location>
        <begin position="186"/>
        <end position="204"/>
    </location>
</feature>
<feature type="compositionally biased region" description="Polar residues" evidence="1">
    <location>
        <begin position="164"/>
        <end position="185"/>
    </location>
</feature>
<dbReference type="AlphaFoldDB" id="A0A2Z7B9X8"/>
<accession>A0A2Z7B9X8</accession>
<feature type="region of interest" description="Disordered" evidence="1">
    <location>
        <begin position="161"/>
        <end position="232"/>
    </location>
</feature>
<protein>
    <submittedName>
        <fullName evidence="2">Uncharacterized protein</fullName>
    </submittedName>
</protein>
<reference evidence="2 3" key="1">
    <citation type="journal article" date="2015" name="Proc. Natl. Acad. Sci. U.S.A.">
        <title>The resurrection genome of Boea hygrometrica: A blueprint for survival of dehydration.</title>
        <authorList>
            <person name="Xiao L."/>
            <person name="Yang G."/>
            <person name="Zhang L."/>
            <person name="Yang X."/>
            <person name="Zhao S."/>
            <person name="Ji Z."/>
            <person name="Zhou Q."/>
            <person name="Hu M."/>
            <person name="Wang Y."/>
            <person name="Chen M."/>
            <person name="Xu Y."/>
            <person name="Jin H."/>
            <person name="Xiao X."/>
            <person name="Hu G."/>
            <person name="Bao F."/>
            <person name="Hu Y."/>
            <person name="Wan P."/>
            <person name="Li L."/>
            <person name="Deng X."/>
            <person name="Kuang T."/>
            <person name="Xiang C."/>
            <person name="Zhu J.K."/>
            <person name="Oliver M.J."/>
            <person name="He Y."/>
        </authorList>
    </citation>
    <scope>NUCLEOTIDE SEQUENCE [LARGE SCALE GENOMIC DNA]</scope>
    <source>
        <strain evidence="3">cv. XS01</strain>
    </source>
</reference>
<organism evidence="2 3">
    <name type="scientific">Dorcoceras hygrometricum</name>
    <dbReference type="NCBI Taxonomy" id="472368"/>
    <lineage>
        <taxon>Eukaryota</taxon>
        <taxon>Viridiplantae</taxon>
        <taxon>Streptophyta</taxon>
        <taxon>Embryophyta</taxon>
        <taxon>Tracheophyta</taxon>
        <taxon>Spermatophyta</taxon>
        <taxon>Magnoliopsida</taxon>
        <taxon>eudicotyledons</taxon>
        <taxon>Gunneridae</taxon>
        <taxon>Pentapetalae</taxon>
        <taxon>asterids</taxon>
        <taxon>lamiids</taxon>
        <taxon>Lamiales</taxon>
        <taxon>Gesneriaceae</taxon>
        <taxon>Didymocarpoideae</taxon>
        <taxon>Trichosporeae</taxon>
        <taxon>Loxocarpinae</taxon>
        <taxon>Dorcoceras</taxon>
    </lineage>
</organism>
<evidence type="ECO:0000313" key="2">
    <source>
        <dbReference type="EMBL" id="KZV31313.1"/>
    </source>
</evidence>
<gene>
    <name evidence="2" type="ORF">F511_38157</name>
</gene>
<dbReference type="Proteomes" id="UP000250235">
    <property type="component" value="Unassembled WGS sequence"/>
</dbReference>
<evidence type="ECO:0000256" key="1">
    <source>
        <dbReference type="SAM" id="MobiDB-lite"/>
    </source>
</evidence>
<evidence type="ECO:0000313" key="3">
    <source>
        <dbReference type="Proteomes" id="UP000250235"/>
    </source>
</evidence>
<name>A0A2Z7B9X8_9LAMI</name>